<sequence>MYWCTDEVFTEPIETMRRPVLLDSAMTDERFYQQTNRVLGTYRGNLPKRWILRFFSWKRCVGVEFREFYIFKTDHDQVSLGNIDLPSHQNEYEHGFPDPPNVYMTIAAVQMIAGLAKPRTARGEQTMVRILPRKIFPPQFRRERMNRGWGVWMPPATIISELTEESAFVNEKGDGRQKPISTPVFLAHANGDEVIDIKLGRQLREPLDTVAKTDESGHAAVSDSTKAFWLGRERLAFPLEGISGNAFRGDLPRLWDFRHILVVISEEEALQITSQERKGEDEQRLFVSSSLYTSKKVLTVGLSSLPAIFAGSVADASATGAELRSSVSRSEHVTGLGAGLDIQRRRQNADRFPSGDLPPVVNERLGDEILMRLLAVNIVSKILGQPIPSCDLYIAQKAFEYLDDDRKPVWYPTIRYLAEPKHVAIEPSQVVPKKPRKKTGNRRSKTMQHSQEQSQPEGQQQHGDRKPMPQPSQQQQVPNKHHEPQPQPAAQTVSRHFLHQHGYLANPYPNQATAPARSQTAPASVNTSQDQIPGQGQVAAGVATPVQNTLQPPGQNPSPAVVVEPSAPKPITEDDKWLEDNKLPNGVQAPAVAVQTTFEQMKRALDFRSILSPEFEQLVEEGLKKPMTRHTFKLSTRTACRAKTNTVSPQDGTSDGRGLGKGVPGHTFLRHLPFGAGKGCDGSGGGDRTQMSSEDFKTLYSMLLATYPVLACNLRFRDSFKRNIVQLTTI</sequence>
<feature type="compositionally biased region" description="Low complexity" evidence="1">
    <location>
        <begin position="557"/>
        <end position="570"/>
    </location>
</feature>
<proteinExistence type="predicted"/>
<gene>
    <name evidence="2" type="ORF">CMUS01_15541</name>
</gene>
<name>A0A8H6IWA5_9PEZI</name>
<feature type="region of interest" description="Disordered" evidence="1">
    <location>
        <begin position="427"/>
        <end position="492"/>
    </location>
</feature>
<dbReference type="Proteomes" id="UP000639643">
    <property type="component" value="Unassembled WGS sequence"/>
</dbReference>
<evidence type="ECO:0000313" key="2">
    <source>
        <dbReference type="EMBL" id="KAF6800378.1"/>
    </source>
</evidence>
<dbReference type="EMBL" id="WIGM01001334">
    <property type="protein sequence ID" value="KAF6800378.1"/>
    <property type="molecule type" value="Genomic_DNA"/>
</dbReference>
<keyword evidence="3" id="KW-1185">Reference proteome</keyword>
<reference evidence="2" key="1">
    <citation type="journal article" date="2020" name="Phytopathology">
        <title>Genome Sequence Resources of Colletotrichum truncatum, C. plurivorum, C. musicola, and C. sojae: Four Species Pathogenic to Soybean (Glycine max).</title>
        <authorList>
            <person name="Rogerio F."/>
            <person name="Boufleur T.R."/>
            <person name="Ciampi-Guillardi M."/>
            <person name="Sukno S.A."/>
            <person name="Thon M.R."/>
            <person name="Massola Junior N.S."/>
            <person name="Baroncelli R."/>
        </authorList>
    </citation>
    <scope>NUCLEOTIDE SEQUENCE</scope>
    <source>
        <strain evidence="2">LFN0074</strain>
    </source>
</reference>
<feature type="compositionally biased region" description="Basic residues" evidence="1">
    <location>
        <begin position="433"/>
        <end position="446"/>
    </location>
</feature>
<feature type="compositionally biased region" description="Low complexity" evidence="1">
    <location>
        <begin position="448"/>
        <end position="461"/>
    </location>
</feature>
<dbReference type="GO" id="GO:0004674">
    <property type="term" value="F:protein serine/threonine kinase activity"/>
    <property type="evidence" value="ECO:0007669"/>
    <property type="project" value="UniProtKB-KW"/>
</dbReference>
<keyword evidence="2" id="KW-0418">Kinase</keyword>
<feature type="region of interest" description="Disordered" evidence="1">
    <location>
        <begin position="505"/>
        <end position="572"/>
    </location>
</feature>
<accession>A0A8H6IWA5</accession>
<evidence type="ECO:0000313" key="3">
    <source>
        <dbReference type="Proteomes" id="UP000639643"/>
    </source>
</evidence>
<organism evidence="2 3">
    <name type="scientific">Colletotrichum musicola</name>
    <dbReference type="NCBI Taxonomy" id="2175873"/>
    <lineage>
        <taxon>Eukaryota</taxon>
        <taxon>Fungi</taxon>
        <taxon>Dikarya</taxon>
        <taxon>Ascomycota</taxon>
        <taxon>Pezizomycotina</taxon>
        <taxon>Sordariomycetes</taxon>
        <taxon>Hypocreomycetidae</taxon>
        <taxon>Glomerellales</taxon>
        <taxon>Glomerellaceae</taxon>
        <taxon>Colletotrichum</taxon>
        <taxon>Colletotrichum orchidearum species complex</taxon>
    </lineage>
</organism>
<keyword evidence="2" id="KW-0723">Serine/threonine-protein kinase</keyword>
<protein>
    <submittedName>
        <fullName evidence="2">Serine/threonine protein kinase</fullName>
    </submittedName>
</protein>
<dbReference type="AlphaFoldDB" id="A0A8H6IWA5"/>
<evidence type="ECO:0000256" key="1">
    <source>
        <dbReference type="SAM" id="MobiDB-lite"/>
    </source>
</evidence>
<comment type="caution">
    <text evidence="2">The sequence shown here is derived from an EMBL/GenBank/DDBJ whole genome shotgun (WGS) entry which is preliminary data.</text>
</comment>
<dbReference type="OrthoDB" id="4761853at2759"/>
<keyword evidence="2" id="KW-0808">Transferase</keyword>
<feature type="compositionally biased region" description="Polar residues" evidence="1">
    <location>
        <begin position="508"/>
        <end position="534"/>
    </location>
</feature>